<sequence>MESLSQEANHDAGEGNKGTSHLRWTTEMDRVLIDTFMKELTLGNKGDNGWKPCAYAQVRKNMRKRLGVTLMSHHIRNRLKTWKCHCVAINKCLEHSEFRWDEVSMTLTAPDSVWASYLKENPKADGYRMKCIPNFKDICRITGHEQIIDTFTRTGPENVAGEKGEEGDDNKGTTHLRWNTVMDQVLVDTLLKQLELGNKGDNGWKPCAYSQVKRNMRKKLGIIVTGDHIRNRLKTWKVHYVTIKKCLEHSGFQWDQASKMLTAPDSVWSAYLQKNPKAAVYRMKCIPNFKDISRVMGNGQVIDALTRTSPENVAGEKDEGSQIGEANSDGGEDNKGTSQLRWNTAMDKVLVDTLLKQLELGNKGDTGWKPIAYAQVRRSLRKTLGITIMSDHVRNRLKTWKAQCTTVSKCLEHGGFRWDALSQMLTAPDPVWTAYLKKNSKAAGYRMKCIPNFKDICRVMGHEKIIDALTRTGPESLAGEKDEGSQIGGGIEDLAIEQDLGDLGTQNEKHTQPTSSSSVPTRQEVPLKRKKEQLKRKRESHSEVGMVDILGSLAEGIQRIASAMEDKKPVDLGTLVQELSKIPDFSDELVIQASEFLAYDDRWARLFFALSVDQRKSWLLKRLGHQMV</sequence>
<dbReference type="PANTHER" id="PTHR46929">
    <property type="entry name" value="EXPRESSED PROTEIN"/>
    <property type="match status" value="1"/>
</dbReference>
<dbReference type="PANTHER" id="PTHR46929:SF3">
    <property type="entry name" value="MYB_SANT-LIKE DOMAIN-CONTAINING PROTEIN"/>
    <property type="match status" value="1"/>
</dbReference>
<evidence type="ECO:0000313" key="4">
    <source>
        <dbReference type="Proteomes" id="UP000195402"/>
    </source>
</evidence>
<proteinExistence type="predicted"/>
<evidence type="ECO:0000313" key="3">
    <source>
        <dbReference type="EMBL" id="OVA20474.1"/>
    </source>
</evidence>
<protein>
    <submittedName>
        <fullName evidence="3">Myb/SANT-like domain</fullName>
    </submittedName>
</protein>
<reference evidence="3 4" key="1">
    <citation type="journal article" date="2017" name="Mol. Plant">
        <title>The Genome of Medicinal Plant Macleaya cordata Provides New Insights into Benzylisoquinoline Alkaloids Metabolism.</title>
        <authorList>
            <person name="Liu X."/>
            <person name="Liu Y."/>
            <person name="Huang P."/>
            <person name="Ma Y."/>
            <person name="Qing Z."/>
            <person name="Tang Q."/>
            <person name="Cao H."/>
            <person name="Cheng P."/>
            <person name="Zheng Y."/>
            <person name="Yuan Z."/>
            <person name="Zhou Y."/>
            <person name="Liu J."/>
            <person name="Tang Z."/>
            <person name="Zhuo Y."/>
            <person name="Zhang Y."/>
            <person name="Yu L."/>
            <person name="Huang J."/>
            <person name="Yang P."/>
            <person name="Peng Q."/>
            <person name="Zhang J."/>
            <person name="Jiang W."/>
            <person name="Zhang Z."/>
            <person name="Lin K."/>
            <person name="Ro D.K."/>
            <person name="Chen X."/>
            <person name="Xiong X."/>
            <person name="Shang Y."/>
            <person name="Huang S."/>
            <person name="Zeng J."/>
        </authorList>
    </citation>
    <scope>NUCLEOTIDE SEQUENCE [LARGE SCALE GENOMIC DNA]</scope>
    <source>
        <strain evidence="4">cv. BLH2017</strain>
        <tissue evidence="3">Root</tissue>
    </source>
</reference>
<name>A0A200RCN3_MACCD</name>
<feature type="region of interest" description="Disordered" evidence="1">
    <location>
        <begin position="504"/>
        <end position="539"/>
    </location>
</feature>
<accession>A0A200RCN3</accession>
<comment type="caution">
    <text evidence="3">The sequence shown here is derived from an EMBL/GenBank/DDBJ whole genome shotgun (WGS) entry which is preliminary data.</text>
</comment>
<dbReference type="STRING" id="56857.A0A200RCN3"/>
<evidence type="ECO:0000256" key="1">
    <source>
        <dbReference type="SAM" id="MobiDB-lite"/>
    </source>
</evidence>
<keyword evidence="4" id="KW-1185">Reference proteome</keyword>
<feature type="domain" description="Myb/SANT-like" evidence="2">
    <location>
        <begin position="23"/>
        <end position="117"/>
    </location>
</feature>
<feature type="compositionally biased region" description="Basic residues" evidence="1">
    <location>
        <begin position="528"/>
        <end position="539"/>
    </location>
</feature>
<dbReference type="OrthoDB" id="973883at2759"/>
<dbReference type="Pfam" id="PF12776">
    <property type="entry name" value="Myb_DNA-bind_3"/>
    <property type="match status" value="3"/>
</dbReference>
<feature type="region of interest" description="Disordered" evidence="1">
    <location>
        <begin position="308"/>
        <end position="338"/>
    </location>
</feature>
<dbReference type="AlphaFoldDB" id="A0A200RCN3"/>
<feature type="domain" description="Myb/SANT-like" evidence="2">
    <location>
        <begin position="341"/>
        <end position="435"/>
    </location>
</feature>
<feature type="region of interest" description="Disordered" evidence="1">
    <location>
        <begin position="1"/>
        <end position="20"/>
    </location>
</feature>
<dbReference type="InParanoid" id="A0A200RCN3"/>
<dbReference type="OMA" id="DACEYLS"/>
<organism evidence="3 4">
    <name type="scientific">Macleaya cordata</name>
    <name type="common">Five-seeded plume-poppy</name>
    <name type="synonym">Bocconia cordata</name>
    <dbReference type="NCBI Taxonomy" id="56857"/>
    <lineage>
        <taxon>Eukaryota</taxon>
        <taxon>Viridiplantae</taxon>
        <taxon>Streptophyta</taxon>
        <taxon>Embryophyta</taxon>
        <taxon>Tracheophyta</taxon>
        <taxon>Spermatophyta</taxon>
        <taxon>Magnoliopsida</taxon>
        <taxon>Ranunculales</taxon>
        <taxon>Papaveraceae</taxon>
        <taxon>Papaveroideae</taxon>
        <taxon>Macleaya</taxon>
    </lineage>
</organism>
<feature type="domain" description="Myb/SANT-like" evidence="2">
    <location>
        <begin position="177"/>
        <end position="271"/>
    </location>
</feature>
<dbReference type="InterPro" id="IPR024752">
    <property type="entry name" value="Myb/SANT-like_dom"/>
</dbReference>
<feature type="compositionally biased region" description="Polar residues" evidence="1">
    <location>
        <begin position="512"/>
        <end position="521"/>
    </location>
</feature>
<dbReference type="EMBL" id="MVGT01000078">
    <property type="protein sequence ID" value="OVA20474.1"/>
    <property type="molecule type" value="Genomic_DNA"/>
</dbReference>
<gene>
    <name evidence="3" type="ORF">BVC80_1065g17</name>
</gene>
<dbReference type="Proteomes" id="UP000195402">
    <property type="component" value="Unassembled WGS sequence"/>
</dbReference>
<evidence type="ECO:0000259" key="2">
    <source>
        <dbReference type="Pfam" id="PF12776"/>
    </source>
</evidence>